<protein>
    <submittedName>
        <fullName evidence="1">2-keto-4-pentenoate hydratase</fullName>
        <ecNumber evidence="1">4.2.1.80</ecNumber>
    </submittedName>
</protein>
<dbReference type="SUPFAM" id="SSF56529">
    <property type="entry name" value="FAH"/>
    <property type="match status" value="1"/>
</dbReference>
<organism evidence="1">
    <name type="scientific">hydrothermal vent metagenome</name>
    <dbReference type="NCBI Taxonomy" id="652676"/>
    <lineage>
        <taxon>unclassified sequences</taxon>
        <taxon>metagenomes</taxon>
        <taxon>ecological metagenomes</taxon>
    </lineage>
</organism>
<accession>A0A3B0REE0</accession>
<dbReference type="Gene3D" id="3.90.850.10">
    <property type="entry name" value="Fumarylacetoacetase-like, C-terminal domain"/>
    <property type="match status" value="1"/>
</dbReference>
<dbReference type="EMBL" id="UOEA01000034">
    <property type="protein sequence ID" value="VAV83043.1"/>
    <property type="molecule type" value="Genomic_DNA"/>
</dbReference>
<dbReference type="PANTHER" id="PTHR30143:SF0">
    <property type="entry name" value="2-KETO-4-PENTENOATE HYDRATASE"/>
    <property type="match status" value="1"/>
</dbReference>
<dbReference type="InterPro" id="IPR036663">
    <property type="entry name" value="Fumarylacetoacetase_C_sf"/>
</dbReference>
<dbReference type="InterPro" id="IPR050772">
    <property type="entry name" value="Hydratase-Decarb/MhpD_sf"/>
</dbReference>
<reference evidence="1" key="1">
    <citation type="submission" date="2018-06" db="EMBL/GenBank/DDBJ databases">
        <authorList>
            <person name="Zhirakovskaya E."/>
        </authorList>
    </citation>
    <scope>NUCLEOTIDE SEQUENCE</scope>
</reference>
<dbReference type="PANTHER" id="PTHR30143">
    <property type="entry name" value="ACID HYDRATASE"/>
    <property type="match status" value="1"/>
</dbReference>
<proteinExistence type="predicted"/>
<sequence>MNKRGPIYHKVLLVSFALCIIFLQGCATTGPRPISPLASNYLSKTPYSKPPRLLSIKSAYKVQGRFVNSIKKDFGEPVGYKAGLTNKRAQKHFGVKEPVRGVLLDWMLMESGATLPYRFGARPMAEGDLLVRVADKGINNATTPMQALRHIDAVIPFMELPDLVYARNVKLSAPLIIAANVGARYGVTGHPIRVSPTKRWLRRFKNIEVELFDEGGRLLSSGKTSALMGDPMRVVLWVKDSLKAEGLALKKGDLISLGSVTALIPVRKGMQTISARYTGLEPLRPNSTVEITVRFSE</sequence>
<name>A0A3B0REE0_9ZZZZ</name>
<dbReference type="GO" id="GO:0008684">
    <property type="term" value="F:2-oxopent-4-enoate hydratase activity"/>
    <property type="evidence" value="ECO:0007669"/>
    <property type="project" value="UniProtKB-EC"/>
</dbReference>
<dbReference type="GO" id="GO:0005737">
    <property type="term" value="C:cytoplasm"/>
    <property type="evidence" value="ECO:0007669"/>
    <property type="project" value="TreeGrafter"/>
</dbReference>
<dbReference type="PROSITE" id="PS51257">
    <property type="entry name" value="PROKAR_LIPOPROTEIN"/>
    <property type="match status" value="1"/>
</dbReference>
<dbReference type="AlphaFoldDB" id="A0A3B0REE0"/>
<gene>
    <name evidence="1" type="ORF">MNBD_DELTA01-698</name>
</gene>
<keyword evidence="1" id="KW-0456">Lyase</keyword>
<evidence type="ECO:0000313" key="1">
    <source>
        <dbReference type="EMBL" id="VAV83043.1"/>
    </source>
</evidence>
<dbReference type="EC" id="4.2.1.80" evidence="1"/>